<comment type="catalytic activity">
    <reaction evidence="1 4">
        <text>adenosine 3',5'-bisphosphate + H2O = AMP + phosphate</text>
        <dbReference type="Rhea" id="RHEA:10040"/>
        <dbReference type="ChEBI" id="CHEBI:15377"/>
        <dbReference type="ChEBI" id="CHEBI:43474"/>
        <dbReference type="ChEBI" id="CHEBI:58343"/>
        <dbReference type="ChEBI" id="CHEBI:456215"/>
        <dbReference type="EC" id="3.1.3.7"/>
    </reaction>
</comment>
<sequence>MTKLLETAIQASIEAGKRIMEIYKNEDFEIVAKEDDSPLTKADLASHNIIMSYLEQLEIPILSEEGKDLSYKNRKDWSKLWIVDPIDGTKEFIKRNGEFTVNIALVEDQKPVLGVIYVPALEELYFAAKGVGSYKVDKITEFSGVQELLKTAIKLPITFERGNYTVVASKSHLSSETKEYINSLENEHGKVDTISVGSSLKLCMVAEGKADCYPRFAPTMEWDTAAGQAICTYAGKKVIDYETKEEMLYNRENLLNNWFLVVDEDNLKV</sequence>
<dbReference type="Proteomes" id="UP001261624">
    <property type="component" value="Unassembled WGS sequence"/>
</dbReference>
<dbReference type="PANTHER" id="PTHR43028">
    <property type="entry name" value="3'(2'),5'-BISPHOSPHATE NUCLEOTIDASE 1"/>
    <property type="match status" value="1"/>
</dbReference>
<feature type="binding site" evidence="4">
    <location>
        <position position="86"/>
    </location>
    <ligand>
        <name>Mg(2+)</name>
        <dbReference type="ChEBI" id="CHEBI:18420"/>
        <label>1</label>
    </ligand>
</feature>
<dbReference type="NCBIfam" id="TIGR01331">
    <property type="entry name" value="bisphos_cysQ"/>
    <property type="match status" value="1"/>
</dbReference>
<feature type="binding site" evidence="4">
    <location>
        <position position="87"/>
    </location>
    <ligand>
        <name>Mg(2+)</name>
        <dbReference type="ChEBI" id="CHEBI:18420"/>
        <label>2</label>
    </ligand>
</feature>
<dbReference type="EMBL" id="JAVRHM010000015">
    <property type="protein sequence ID" value="MDT0690795.1"/>
    <property type="molecule type" value="Genomic_DNA"/>
</dbReference>
<dbReference type="InterPro" id="IPR000760">
    <property type="entry name" value="Inositol_monophosphatase-like"/>
</dbReference>
<comment type="subcellular location">
    <subcellularLocation>
        <location evidence="4">Cell membrane</location>
        <topology evidence="4">Peripheral membrane protein</topology>
        <orientation evidence="4">Cytoplasmic side</orientation>
    </subcellularLocation>
</comment>
<comment type="caution">
    <text evidence="5">The sequence shown here is derived from an EMBL/GenBank/DDBJ whole genome shotgun (WGS) entry which is preliminary data.</text>
</comment>
<name>A0ABU3E4D8_9FLAO</name>
<feature type="binding site" evidence="4">
    <location>
        <position position="84"/>
    </location>
    <ligand>
        <name>Mg(2+)</name>
        <dbReference type="ChEBI" id="CHEBI:18420"/>
        <label>2</label>
    </ligand>
</feature>
<reference evidence="5 6" key="1">
    <citation type="submission" date="2023-09" db="EMBL/GenBank/DDBJ databases">
        <authorList>
            <person name="Rey-Velasco X."/>
        </authorList>
    </citation>
    <scope>NUCLEOTIDE SEQUENCE [LARGE SCALE GENOMIC DNA]</scope>
    <source>
        <strain evidence="5 6">F188</strain>
    </source>
</reference>
<gene>
    <name evidence="4 5" type="primary">cysQ</name>
    <name evidence="5" type="ORF">RM549_13425</name>
</gene>
<feature type="binding site" evidence="4">
    <location>
        <begin position="86"/>
        <end position="89"/>
    </location>
    <ligand>
        <name>substrate</name>
    </ligand>
</feature>
<keyword evidence="6" id="KW-1185">Reference proteome</keyword>
<keyword evidence="4" id="KW-0472">Membrane</keyword>
<dbReference type="InterPro" id="IPR050725">
    <property type="entry name" value="CysQ/Inositol_MonoPase"/>
</dbReference>
<dbReference type="CDD" id="cd01638">
    <property type="entry name" value="CysQ"/>
    <property type="match status" value="1"/>
</dbReference>
<feature type="binding site" evidence="4">
    <location>
        <position position="223"/>
    </location>
    <ligand>
        <name>Mg(2+)</name>
        <dbReference type="ChEBI" id="CHEBI:18420"/>
        <label>2</label>
    </ligand>
</feature>
<comment type="cofactor">
    <cofactor evidence="4">
        <name>Mg(2+)</name>
        <dbReference type="ChEBI" id="CHEBI:18420"/>
    </cofactor>
</comment>
<keyword evidence="2 4" id="KW-0479">Metal-binding</keyword>
<evidence type="ECO:0000256" key="3">
    <source>
        <dbReference type="ARBA" id="ARBA00022842"/>
    </source>
</evidence>
<evidence type="ECO:0000256" key="4">
    <source>
        <dbReference type="HAMAP-Rule" id="MF_02095"/>
    </source>
</evidence>
<dbReference type="InterPro" id="IPR006240">
    <property type="entry name" value="CysQ"/>
</dbReference>
<dbReference type="GO" id="GO:0008441">
    <property type="term" value="F:3'(2'),5'-bisphosphate nucleotidase activity"/>
    <property type="evidence" value="ECO:0007669"/>
    <property type="project" value="UniProtKB-EC"/>
</dbReference>
<dbReference type="HAMAP" id="MF_02095">
    <property type="entry name" value="CysQ"/>
    <property type="match status" value="1"/>
</dbReference>
<dbReference type="EC" id="3.1.3.7" evidence="4"/>
<comment type="similarity">
    <text evidence="4">Belongs to the inositol monophosphatase superfamily. CysQ family.</text>
</comment>
<feature type="binding site" evidence="4">
    <location>
        <position position="64"/>
    </location>
    <ligand>
        <name>substrate</name>
    </ligand>
</feature>
<accession>A0ABU3E4D8</accession>
<dbReference type="Pfam" id="PF00459">
    <property type="entry name" value="Inositol_P"/>
    <property type="match status" value="1"/>
</dbReference>
<dbReference type="InterPro" id="IPR020583">
    <property type="entry name" value="Inositol_monoP_metal-BS"/>
</dbReference>
<keyword evidence="4" id="KW-1003">Cell membrane</keyword>
<dbReference type="RefSeq" id="WP_311685669.1">
    <property type="nucleotide sequence ID" value="NZ_JAVRHM010000015.1"/>
</dbReference>
<dbReference type="PROSITE" id="PS00629">
    <property type="entry name" value="IMP_1"/>
    <property type="match status" value="1"/>
</dbReference>
<evidence type="ECO:0000256" key="2">
    <source>
        <dbReference type="ARBA" id="ARBA00022723"/>
    </source>
</evidence>
<feature type="binding site" evidence="4">
    <location>
        <position position="223"/>
    </location>
    <ligand>
        <name>substrate</name>
    </ligand>
</feature>
<feature type="binding site" evidence="4">
    <location>
        <position position="84"/>
    </location>
    <ligand>
        <name>Mg(2+)</name>
        <dbReference type="ChEBI" id="CHEBI:18420"/>
        <label>1</label>
    </ligand>
</feature>
<dbReference type="PANTHER" id="PTHR43028:SF5">
    <property type="entry name" value="3'(2'),5'-BISPHOSPHATE NUCLEOTIDASE 1"/>
    <property type="match status" value="1"/>
</dbReference>
<feature type="binding site" evidence="4">
    <location>
        <position position="64"/>
    </location>
    <ligand>
        <name>Mg(2+)</name>
        <dbReference type="ChEBI" id="CHEBI:18420"/>
        <label>1</label>
    </ligand>
</feature>
<dbReference type="Gene3D" id="3.40.190.80">
    <property type="match status" value="1"/>
</dbReference>
<comment type="function">
    <text evidence="4">Converts adenosine-3',5'-bisphosphate (PAP) to AMP.</text>
</comment>
<organism evidence="5 6">
    <name type="scientific">Autumnicola patrickiae</name>
    <dbReference type="NCBI Taxonomy" id="3075591"/>
    <lineage>
        <taxon>Bacteria</taxon>
        <taxon>Pseudomonadati</taxon>
        <taxon>Bacteroidota</taxon>
        <taxon>Flavobacteriia</taxon>
        <taxon>Flavobacteriales</taxon>
        <taxon>Flavobacteriaceae</taxon>
        <taxon>Autumnicola</taxon>
    </lineage>
</organism>
<evidence type="ECO:0000313" key="5">
    <source>
        <dbReference type="EMBL" id="MDT0690795.1"/>
    </source>
</evidence>
<evidence type="ECO:0000313" key="6">
    <source>
        <dbReference type="Proteomes" id="UP001261624"/>
    </source>
</evidence>
<evidence type="ECO:0000256" key="1">
    <source>
        <dbReference type="ARBA" id="ARBA00001625"/>
    </source>
</evidence>
<dbReference type="PRINTS" id="PR00377">
    <property type="entry name" value="IMPHPHTASES"/>
</dbReference>
<proteinExistence type="inferred from homology"/>
<protein>
    <recommendedName>
        <fullName evidence="4">3'(2'),5'-bisphosphate nucleotidase CysQ</fullName>
        <ecNumber evidence="4">3.1.3.7</ecNumber>
    </recommendedName>
    <alternativeName>
        <fullName evidence="4">3'(2'),5-bisphosphonucleoside 3'(2')-phosphohydrolase</fullName>
    </alternativeName>
    <alternativeName>
        <fullName evidence="4">3'-phosphoadenosine 5'-phosphate phosphatase</fullName>
        <shortName evidence="4">PAP phosphatase</shortName>
    </alternativeName>
</protein>
<keyword evidence="3 4" id="KW-0460">Magnesium</keyword>
<keyword evidence="4 5" id="KW-0378">Hydrolase</keyword>
<dbReference type="Gene3D" id="3.30.540.10">
    <property type="entry name" value="Fructose-1,6-Bisphosphatase, subunit A, domain 1"/>
    <property type="match status" value="1"/>
</dbReference>
<dbReference type="SUPFAM" id="SSF56655">
    <property type="entry name" value="Carbohydrate phosphatase"/>
    <property type="match status" value="1"/>
</dbReference>